<dbReference type="AlphaFoldDB" id="A0AAQ3TD79"/>
<gene>
    <name evidence="3" type="ORF">U9M48_020369</name>
</gene>
<keyword evidence="4" id="KW-1185">Reference proteome</keyword>
<feature type="transmembrane region" description="Helical" evidence="1">
    <location>
        <begin position="29"/>
        <end position="51"/>
    </location>
</feature>
<accession>A0AAQ3TD79</accession>
<feature type="transmembrane region" description="Helical" evidence="1">
    <location>
        <begin position="63"/>
        <end position="81"/>
    </location>
</feature>
<protein>
    <recommendedName>
        <fullName evidence="2">DUF4220 domain-containing protein</fullName>
    </recommendedName>
</protein>
<keyword evidence="1" id="KW-1133">Transmembrane helix</keyword>
<dbReference type="InterPro" id="IPR007658">
    <property type="entry name" value="DUF594"/>
</dbReference>
<dbReference type="PANTHER" id="PTHR31325">
    <property type="entry name" value="OS01G0798800 PROTEIN-RELATED"/>
    <property type="match status" value="1"/>
</dbReference>
<dbReference type="InterPro" id="IPR025315">
    <property type="entry name" value="DUF4220"/>
</dbReference>
<sequence length="716" mass="80648">MERGEEKNLSVRNATRAATAWVASPVGRLARIEVLVTISCCLLAVLVLLGSGRRASRSATTRLAVWSALMLSYPAVSYTIGLMQSASFRNELIVVWGCFLLLLLGCADGIAAYTLNDSDQQARTVLNQGLQVVYILLLLLSYVGALPPYLKALLFLLWALSTVKLGMRVRSSVLAGRDSVLTVENKLIADYMSNKEHTEGGRDYDAATMKGYKYVVAGEADRPIDPSDREIVTLEKVWQCQGILLSSDVDVAARRRKDICLSFAMFKLLRRRLGGFPLTEARLNKTRDFVKVGLLAGKEYERMYRVIEVELGFLFDFYYARYRSPKESLIPDALLFVAVVATSLCTLFSPAVLYDHRPSSNGTVVAAATGFDMWLTRTVIALFLLLESFQFLMLVFSDWHKVKMLCRYVREPSWHNRPALQRMLKLMCRVRLTRYWNNSVGQYSLLLACQSSRRRGMWRLPLPGRIMGFLIRSRVTRHRRLPEEVKRSIYVFLRSGMARVRYGQYALEKNAVHGVLRLSARPTQLQATSAVERILIWHIATEVCDLMSQTQLGSEPSGSHVKQEHLVATTLSAYCAYLVSSAPELLPEHSYDTRLLLEGVQSEAREALKDCRSRDDICQKLQVPADPPSVHRYILAEGKRLGERLVHNNLPGMLVSKWKFLAELWVELLLSVAPSDNVTGHVQKLANGGELITHLWALLTHAGVVEKRTIITDIHV</sequence>
<proteinExistence type="predicted"/>
<feature type="transmembrane region" description="Helical" evidence="1">
    <location>
        <begin position="374"/>
        <end position="396"/>
    </location>
</feature>
<dbReference type="EMBL" id="CP144748">
    <property type="protein sequence ID" value="WVZ71834.1"/>
    <property type="molecule type" value="Genomic_DNA"/>
</dbReference>
<name>A0AAQ3TD79_PASNO</name>
<evidence type="ECO:0000259" key="2">
    <source>
        <dbReference type="Pfam" id="PF13968"/>
    </source>
</evidence>
<evidence type="ECO:0000256" key="1">
    <source>
        <dbReference type="SAM" id="Phobius"/>
    </source>
</evidence>
<feature type="transmembrane region" description="Helical" evidence="1">
    <location>
        <begin position="333"/>
        <end position="354"/>
    </location>
</feature>
<evidence type="ECO:0000313" key="3">
    <source>
        <dbReference type="EMBL" id="WVZ71834.1"/>
    </source>
</evidence>
<evidence type="ECO:0000313" key="4">
    <source>
        <dbReference type="Proteomes" id="UP001341281"/>
    </source>
</evidence>
<feature type="domain" description="DUF4220" evidence="2">
    <location>
        <begin position="66"/>
        <end position="446"/>
    </location>
</feature>
<dbReference type="Proteomes" id="UP001341281">
    <property type="component" value="Chromosome 04"/>
</dbReference>
<organism evidence="3 4">
    <name type="scientific">Paspalum notatum var. saurae</name>
    <dbReference type="NCBI Taxonomy" id="547442"/>
    <lineage>
        <taxon>Eukaryota</taxon>
        <taxon>Viridiplantae</taxon>
        <taxon>Streptophyta</taxon>
        <taxon>Embryophyta</taxon>
        <taxon>Tracheophyta</taxon>
        <taxon>Spermatophyta</taxon>
        <taxon>Magnoliopsida</taxon>
        <taxon>Liliopsida</taxon>
        <taxon>Poales</taxon>
        <taxon>Poaceae</taxon>
        <taxon>PACMAD clade</taxon>
        <taxon>Panicoideae</taxon>
        <taxon>Andropogonodae</taxon>
        <taxon>Paspaleae</taxon>
        <taxon>Paspalinae</taxon>
        <taxon>Paspalum</taxon>
    </lineage>
</organism>
<keyword evidence="1" id="KW-0812">Transmembrane</keyword>
<reference evidence="3 4" key="1">
    <citation type="submission" date="2024-02" db="EMBL/GenBank/DDBJ databases">
        <title>High-quality chromosome-scale genome assembly of Pensacola bahiagrass (Paspalum notatum Flugge var. saurae).</title>
        <authorList>
            <person name="Vega J.M."/>
            <person name="Podio M."/>
            <person name="Orjuela J."/>
            <person name="Siena L.A."/>
            <person name="Pessino S.C."/>
            <person name="Combes M.C."/>
            <person name="Mariac C."/>
            <person name="Albertini E."/>
            <person name="Pupilli F."/>
            <person name="Ortiz J.P.A."/>
            <person name="Leblanc O."/>
        </authorList>
    </citation>
    <scope>NUCLEOTIDE SEQUENCE [LARGE SCALE GENOMIC DNA]</scope>
    <source>
        <strain evidence="3">R1</strain>
        <tissue evidence="3">Leaf</tissue>
    </source>
</reference>
<keyword evidence="1" id="KW-0472">Membrane</keyword>
<dbReference type="Pfam" id="PF13968">
    <property type="entry name" value="DUF4220"/>
    <property type="match status" value="1"/>
</dbReference>
<dbReference type="Pfam" id="PF04578">
    <property type="entry name" value="DUF594"/>
    <property type="match status" value="1"/>
</dbReference>
<feature type="transmembrane region" description="Helical" evidence="1">
    <location>
        <begin position="93"/>
        <end position="113"/>
    </location>
</feature>